<evidence type="ECO:0000256" key="1">
    <source>
        <dbReference type="SAM" id="MobiDB-lite"/>
    </source>
</evidence>
<comment type="caution">
    <text evidence="3">The sequence shown here is derived from an EMBL/GenBank/DDBJ whole genome shotgun (WGS) entry which is preliminary data.</text>
</comment>
<proteinExistence type="predicted"/>
<dbReference type="Pfam" id="PF19577">
    <property type="entry name" value="DcaP"/>
    <property type="match status" value="1"/>
</dbReference>
<keyword evidence="2" id="KW-0732">Signal</keyword>
<sequence>MKTIYFFIKNLLWASSAILMLSPAYATTSNSKEGQNSEKNPANIEPQANIDKPILPSKINLLKSGTELNLYGLIRLDATYQSAGSDTMFNNINVVPIENTPEARQHENRFKSTPSVTRIGLDFKTPTEIGAVGGKIEMDFVGGATRDQFRIRHAYLTFDKWLIGQAWSTFVSPIEFMPETVDALGYVGGALLRTPLLRYSDRLGTETTYAVSIEDQKYMGHTEPDAKIRLPALTARINHQFADKAGLISARTFVAEKKTNVDDNMAWGLGLGVQYQFTEKNMLKGDYYHVKGDGRYVLWSNNGYAIDGNQKMHSNEFDSITFGLTHTFTPQLRSTIGYGYMLAKDNNEFARLNYENSTQNKSLWQGWINTMYKPYTPVTLGVEYVYGERETFNGKKGEDNRLNLMASYNF</sequence>
<dbReference type="AlphaFoldDB" id="A0A8X8GBZ6"/>
<feature type="signal peptide" evidence="2">
    <location>
        <begin position="1"/>
        <end position="26"/>
    </location>
</feature>
<name>A0A8X8GBZ6_ACIGI</name>
<reference evidence="3" key="1">
    <citation type="submission" date="2021-07" db="EMBL/GenBank/DDBJ databases">
        <authorList>
            <person name="Fernandez M."/>
            <person name="Pereira P."/>
            <person name="Torres Tejerizo G.A."/>
            <person name="Gonzalez P."/>
            <person name="Agostini E."/>
        </authorList>
    </citation>
    <scope>NUCLEOTIDE SEQUENCE</scope>
    <source>
        <strain evidence="3">SFC 500-1A</strain>
    </source>
</reference>
<accession>A0A8X8GBZ6</accession>
<dbReference type="EMBL" id="JAHWXT010000001">
    <property type="protein sequence ID" value="MCF0263513.1"/>
    <property type="molecule type" value="Genomic_DNA"/>
</dbReference>
<feature type="chain" id="PRO_5036447483" evidence="2">
    <location>
        <begin position="27"/>
        <end position="410"/>
    </location>
</feature>
<dbReference type="RefSeq" id="WP_234622702.1">
    <property type="nucleotide sequence ID" value="NZ_JAHWXT010000001.1"/>
</dbReference>
<feature type="compositionally biased region" description="Polar residues" evidence="1">
    <location>
        <begin position="28"/>
        <end position="40"/>
    </location>
</feature>
<feature type="region of interest" description="Disordered" evidence="1">
    <location>
        <begin position="28"/>
        <end position="48"/>
    </location>
</feature>
<evidence type="ECO:0000313" key="3">
    <source>
        <dbReference type="EMBL" id="MCF0263513.1"/>
    </source>
</evidence>
<dbReference type="InterPro" id="IPR045748">
    <property type="entry name" value="DcaP"/>
</dbReference>
<dbReference type="Proteomes" id="UP000887320">
    <property type="component" value="Unassembled WGS sequence"/>
</dbReference>
<evidence type="ECO:0000313" key="4">
    <source>
        <dbReference type="Proteomes" id="UP000887320"/>
    </source>
</evidence>
<organism evidence="3 4">
    <name type="scientific">Acinetobacter guillouiae</name>
    <name type="common">Acinetobacter genomosp. 11</name>
    <dbReference type="NCBI Taxonomy" id="106649"/>
    <lineage>
        <taxon>Bacteria</taxon>
        <taxon>Pseudomonadati</taxon>
        <taxon>Pseudomonadota</taxon>
        <taxon>Gammaproteobacteria</taxon>
        <taxon>Moraxellales</taxon>
        <taxon>Moraxellaceae</taxon>
        <taxon>Acinetobacter</taxon>
    </lineage>
</organism>
<dbReference type="InterPro" id="IPR023614">
    <property type="entry name" value="Porin_dom_sf"/>
</dbReference>
<evidence type="ECO:0000256" key="2">
    <source>
        <dbReference type="SAM" id="SignalP"/>
    </source>
</evidence>
<dbReference type="Gene3D" id="2.40.160.10">
    <property type="entry name" value="Porin"/>
    <property type="match status" value="1"/>
</dbReference>
<protein>
    <submittedName>
        <fullName evidence="3">DcaP-like protein</fullName>
    </submittedName>
</protein>
<dbReference type="SUPFAM" id="SSF56935">
    <property type="entry name" value="Porins"/>
    <property type="match status" value="1"/>
</dbReference>
<gene>
    <name evidence="3" type="ORF">KW868_03415</name>
</gene>